<feature type="region of interest" description="Disordered" evidence="7">
    <location>
        <begin position="360"/>
        <end position="392"/>
    </location>
</feature>
<dbReference type="FunFam" id="2.60.40.2130:FF:000002">
    <property type="entry name" value="Putative Spondin-1"/>
    <property type="match status" value="1"/>
</dbReference>
<dbReference type="NCBIfam" id="NF038123">
    <property type="entry name" value="NF038123_dom"/>
    <property type="match status" value="1"/>
</dbReference>
<dbReference type="SUPFAM" id="SSF82895">
    <property type="entry name" value="TSP-1 type 1 repeat"/>
    <property type="match status" value="2"/>
</dbReference>
<keyword evidence="8" id="KW-0732">Signal</keyword>
<dbReference type="Gene3D" id="2.60.40.2130">
    <property type="entry name" value="F-spondin domain"/>
    <property type="match status" value="1"/>
</dbReference>
<feature type="region of interest" description="Disordered" evidence="7">
    <location>
        <begin position="412"/>
        <end position="440"/>
    </location>
</feature>
<dbReference type="PANTHER" id="PTHR11311:SF16">
    <property type="entry name" value="SPONDIN-1"/>
    <property type="match status" value="1"/>
</dbReference>
<evidence type="ECO:0000256" key="5">
    <source>
        <dbReference type="ARBA" id="ARBA00022889"/>
    </source>
</evidence>
<evidence type="ECO:0000256" key="7">
    <source>
        <dbReference type="SAM" id="MobiDB-lite"/>
    </source>
</evidence>
<reference evidence="12" key="1">
    <citation type="submission" date="2025-08" db="UniProtKB">
        <authorList>
            <consortium name="RefSeq"/>
        </authorList>
    </citation>
    <scope>IDENTIFICATION</scope>
    <source>
        <tissue evidence="12">Gonads</tissue>
    </source>
</reference>
<dbReference type="PROSITE" id="PS51020">
    <property type="entry name" value="SPONDIN"/>
    <property type="match status" value="1"/>
</dbReference>
<evidence type="ECO:0000256" key="2">
    <source>
        <dbReference type="ARBA" id="ARBA00019594"/>
    </source>
</evidence>
<protein>
    <recommendedName>
        <fullName evidence="2">Spondin-1</fullName>
    </recommendedName>
    <alternativeName>
        <fullName evidence="6">F-spondin</fullName>
    </alternativeName>
</protein>
<dbReference type="InterPro" id="IPR000884">
    <property type="entry name" value="TSP1_rpt"/>
</dbReference>
<evidence type="ECO:0000256" key="8">
    <source>
        <dbReference type="SAM" id="SignalP"/>
    </source>
</evidence>
<dbReference type="SMART" id="SM00209">
    <property type="entry name" value="TSP1"/>
    <property type="match status" value="2"/>
</dbReference>
<feature type="domain" description="Reelin" evidence="9">
    <location>
        <begin position="13"/>
        <end position="192"/>
    </location>
</feature>
<keyword evidence="4" id="KW-0677">Repeat</keyword>
<gene>
    <name evidence="12" type="primary">LOC115874709</name>
</gene>
<dbReference type="KEGG" id="soy:115874709"/>
<feature type="signal peptide" evidence="8">
    <location>
        <begin position="1"/>
        <end position="25"/>
    </location>
</feature>
<dbReference type="GeneID" id="115874709"/>
<evidence type="ECO:0000256" key="3">
    <source>
        <dbReference type="ARBA" id="ARBA00022530"/>
    </source>
</evidence>
<sequence length="551" mass="62649">MMKVKTKSFLKNFFIFSLMILESFCHKCDLLKSDLVMTEQTKPHTAKYYLDIVDKPERYVPEERYEVTLKGDMFVYTNPKFKRFMITLESKANPDDDDSVTYQTGKFVLGEDGLSRFSDKCKDTVLEANTQPKSQVTLIWKAPPSNSGCVSLRALVMESREKWYETDEFLFNGPLVKTICEDFNENEDVLPEIEKICCSCDEAKYELAFEGKWVRNMHPKGFPEDIWTTRFGNIVGASHKINHEFWKEDSEASEGLKELAFNGSTKKLESELMANIANLRTVIKARGVAYPDITSSSYAIFKVDSENHLVSLVTKMIPSPDWIVGLSNMELCLSNCSWRQSRSVNLYPWDVGTDDALEYTESQPSTNPQSVITKITSSNPADPKSPFYDENGNKMNPIATIHFKLEKVIKKECDPNRTPPSEETEVEEDEAMPSVRSGCETTGWSQWSSCSVPCGRGHMTRNVRFKHSPGPNDCTQIKKEETVECNASCQSGEEVGRICPNIIWGAWSPCSVACGKGWKQRYRVPSDDDDEDEIDKECPNKEEVECYEPDC</sequence>
<proteinExistence type="predicted"/>
<evidence type="ECO:0000313" key="11">
    <source>
        <dbReference type="Proteomes" id="UP000504635"/>
    </source>
</evidence>
<dbReference type="CDD" id="cd08544">
    <property type="entry name" value="Reeler"/>
    <property type="match status" value="1"/>
</dbReference>
<dbReference type="RefSeq" id="XP_030745808.1">
    <property type="nucleotide sequence ID" value="XM_030889948.1"/>
</dbReference>
<keyword evidence="3" id="KW-0964">Secreted</keyword>
<dbReference type="Proteomes" id="UP000504635">
    <property type="component" value="Unplaced"/>
</dbReference>
<dbReference type="PROSITE" id="PS51019">
    <property type="entry name" value="REELIN"/>
    <property type="match status" value="1"/>
</dbReference>
<feature type="compositionally biased region" description="Polar residues" evidence="7">
    <location>
        <begin position="360"/>
        <end position="380"/>
    </location>
</feature>
<keyword evidence="5" id="KW-0130">Cell adhesion</keyword>
<evidence type="ECO:0000256" key="4">
    <source>
        <dbReference type="ARBA" id="ARBA00022737"/>
    </source>
</evidence>
<evidence type="ECO:0000259" key="9">
    <source>
        <dbReference type="PROSITE" id="PS51019"/>
    </source>
</evidence>
<dbReference type="InterPro" id="IPR042307">
    <property type="entry name" value="Reeler_sf"/>
</dbReference>
<evidence type="ECO:0000313" key="12">
    <source>
        <dbReference type="RefSeq" id="XP_030745808.1"/>
    </source>
</evidence>
<dbReference type="PROSITE" id="PS50092">
    <property type="entry name" value="TSP1"/>
    <property type="match status" value="2"/>
</dbReference>
<organism evidence="11 12">
    <name type="scientific">Sitophilus oryzae</name>
    <name type="common">Rice weevil</name>
    <name type="synonym">Curculio oryzae</name>
    <dbReference type="NCBI Taxonomy" id="7048"/>
    <lineage>
        <taxon>Eukaryota</taxon>
        <taxon>Metazoa</taxon>
        <taxon>Ecdysozoa</taxon>
        <taxon>Arthropoda</taxon>
        <taxon>Hexapoda</taxon>
        <taxon>Insecta</taxon>
        <taxon>Pterygota</taxon>
        <taxon>Neoptera</taxon>
        <taxon>Endopterygota</taxon>
        <taxon>Coleoptera</taxon>
        <taxon>Polyphaga</taxon>
        <taxon>Cucujiformia</taxon>
        <taxon>Curculionidae</taxon>
        <taxon>Dryophthorinae</taxon>
        <taxon>Sitophilus</taxon>
    </lineage>
</organism>
<dbReference type="AlphaFoldDB" id="A0A6J2X3Q1"/>
<dbReference type="PANTHER" id="PTHR11311">
    <property type="entry name" value="SPONDIN"/>
    <property type="match status" value="1"/>
</dbReference>
<dbReference type="Pfam" id="PF06468">
    <property type="entry name" value="Spond_N"/>
    <property type="match status" value="1"/>
</dbReference>
<evidence type="ECO:0000256" key="1">
    <source>
        <dbReference type="ARBA" id="ARBA00004498"/>
    </source>
</evidence>
<dbReference type="GO" id="GO:0031012">
    <property type="term" value="C:extracellular matrix"/>
    <property type="evidence" value="ECO:0007669"/>
    <property type="project" value="TreeGrafter"/>
</dbReference>
<dbReference type="InterPro" id="IPR038678">
    <property type="entry name" value="Spondin_N_sf"/>
</dbReference>
<accession>A0A6J2X3Q1</accession>
<dbReference type="OrthoDB" id="347314at2759"/>
<feature type="compositionally biased region" description="Acidic residues" evidence="7">
    <location>
        <begin position="422"/>
        <end position="431"/>
    </location>
</feature>
<dbReference type="InterPro" id="IPR051418">
    <property type="entry name" value="Spondin/Thrombospondin_T1"/>
</dbReference>
<dbReference type="InParanoid" id="A0A6J2X3Q1"/>
<feature type="domain" description="Spondin" evidence="10">
    <location>
        <begin position="193"/>
        <end position="383"/>
    </location>
</feature>
<comment type="subcellular location">
    <subcellularLocation>
        <location evidence="1">Secreted</location>
        <location evidence="1">Extracellular space</location>
        <location evidence="1">Extracellular matrix</location>
    </subcellularLocation>
</comment>
<name>A0A6J2X3Q1_SITOR</name>
<keyword evidence="3" id="KW-0272">Extracellular matrix</keyword>
<feature type="chain" id="PRO_5026742732" description="Spondin-1" evidence="8">
    <location>
        <begin position="26"/>
        <end position="551"/>
    </location>
</feature>
<dbReference type="InterPro" id="IPR036383">
    <property type="entry name" value="TSP1_rpt_sf"/>
</dbReference>
<evidence type="ECO:0000259" key="10">
    <source>
        <dbReference type="PROSITE" id="PS51020"/>
    </source>
</evidence>
<dbReference type="Pfam" id="PF02014">
    <property type="entry name" value="Reeler"/>
    <property type="match status" value="1"/>
</dbReference>
<dbReference type="Gene3D" id="2.20.100.10">
    <property type="entry name" value="Thrombospondin type-1 (TSP1) repeat"/>
    <property type="match status" value="2"/>
</dbReference>
<dbReference type="InterPro" id="IPR009465">
    <property type="entry name" value="Spondin_N"/>
</dbReference>
<dbReference type="Gene3D" id="2.60.40.4060">
    <property type="entry name" value="Reeler domain"/>
    <property type="match status" value="1"/>
</dbReference>
<evidence type="ECO:0000256" key="6">
    <source>
        <dbReference type="ARBA" id="ARBA00030964"/>
    </source>
</evidence>
<keyword evidence="11" id="KW-1185">Reference proteome</keyword>
<dbReference type="InterPro" id="IPR002861">
    <property type="entry name" value="Reeler_dom"/>
</dbReference>
<dbReference type="GO" id="GO:0007155">
    <property type="term" value="P:cell adhesion"/>
    <property type="evidence" value="ECO:0007669"/>
    <property type="project" value="UniProtKB-KW"/>
</dbReference>
<dbReference type="Pfam" id="PF00090">
    <property type="entry name" value="TSP_1"/>
    <property type="match status" value="2"/>
</dbReference>